<protein>
    <submittedName>
        <fullName evidence="1">Uncharacterized protein</fullName>
    </submittedName>
</protein>
<name>A0A9Q0F2A8_9ROSI</name>
<reference evidence="1" key="2">
    <citation type="journal article" date="2023" name="Plants (Basel)">
        <title>Annotation of the Turnera subulata (Passifloraceae) Draft Genome Reveals the S-Locus Evolved after the Divergence of Turneroideae from Passifloroideae in a Stepwise Manner.</title>
        <authorList>
            <person name="Henning P.M."/>
            <person name="Roalson E.H."/>
            <person name="Mir W."/>
            <person name="McCubbin A.G."/>
            <person name="Shore J.S."/>
        </authorList>
    </citation>
    <scope>NUCLEOTIDE SEQUENCE</scope>
    <source>
        <strain evidence="1">F60SS</strain>
    </source>
</reference>
<evidence type="ECO:0000313" key="2">
    <source>
        <dbReference type="Proteomes" id="UP001141552"/>
    </source>
</evidence>
<reference evidence="1" key="1">
    <citation type="submission" date="2022-02" db="EMBL/GenBank/DDBJ databases">
        <authorList>
            <person name="Henning P.M."/>
            <person name="McCubbin A.G."/>
            <person name="Shore J.S."/>
        </authorList>
    </citation>
    <scope>NUCLEOTIDE SEQUENCE</scope>
    <source>
        <strain evidence="1">F60SS</strain>
        <tissue evidence="1">Leaves</tissue>
    </source>
</reference>
<sequence>MHSEKGARAKPMLCACLSQEQNKMLIVGLCGKLRQAAKEIGAHFFHESFEPSWIVLENSAVNNFMLSSLELIVKLNPKQLHD</sequence>
<evidence type="ECO:0000313" key="1">
    <source>
        <dbReference type="EMBL" id="KAJ4823287.1"/>
    </source>
</evidence>
<dbReference type="Proteomes" id="UP001141552">
    <property type="component" value="Unassembled WGS sequence"/>
</dbReference>
<dbReference type="EMBL" id="JAKUCV010007487">
    <property type="protein sequence ID" value="KAJ4823287.1"/>
    <property type="molecule type" value="Genomic_DNA"/>
</dbReference>
<keyword evidence="2" id="KW-1185">Reference proteome</keyword>
<accession>A0A9Q0F2A8</accession>
<dbReference type="OrthoDB" id="1673818at2759"/>
<gene>
    <name evidence="1" type="ORF">Tsubulata_039001</name>
</gene>
<proteinExistence type="predicted"/>
<comment type="caution">
    <text evidence="1">The sequence shown here is derived from an EMBL/GenBank/DDBJ whole genome shotgun (WGS) entry which is preliminary data.</text>
</comment>
<dbReference type="AlphaFoldDB" id="A0A9Q0F2A8"/>
<organism evidence="1 2">
    <name type="scientific">Turnera subulata</name>
    <dbReference type="NCBI Taxonomy" id="218843"/>
    <lineage>
        <taxon>Eukaryota</taxon>
        <taxon>Viridiplantae</taxon>
        <taxon>Streptophyta</taxon>
        <taxon>Embryophyta</taxon>
        <taxon>Tracheophyta</taxon>
        <taxon>Spermatophyta</taxon>
        <taxon>Magnoliopsida</taxon>
        <taxon>eudicotyledons</taxon>
        <taxon>Gunneridae</taxon>
        <taxon>Pentapetalae</taxon>
        <taxon>rosids</taxon>
        <taxon>fabids</taxon>
        <taxon>Malpighiales</taxon>
        <taxon>Passifloraceae</taxon>
        <taxon>Turnera</taxon>
    </lineage>
</organism>